<dbReference type="CDD" id="cd04278">
    <property type="entry name" value="ZnMc_MMP"/>
    <property type="match status" value="1"/>
</dbReference>
<dbReference type="InterPro" id="IPR036365">
    <property type="entry name" value="PGBD-like_sf"/>
</dbReference>
<reference evidence="15 16" key="1">
    <citation type="journal article" date="2009" name="Nat. Genet.">
        <title>The genome of the cucumber, Cucumis sativus L.</title>
        <authorList>
            <person name="Huang S."/>
            <person name="Li R."/>
            <person name="Zhang Z."/>
            <person name="Li L."/>
            <person name="Gu X."/>
            <person name="Fan W."/>
            <person name="Lucas W.J."/>
            <person name="Wang X."/>
            <person name="Xie B."/>
            <person name="Ni P."/>
            <person name="Ren Y."/>
            <person name="Zhu H."/>
            <person name="Li J."/>
            <person name="Lin K."/>
            <person name="Jin W."/>
            <person name="Fei Z."/>
            <person name="Li G."/>
            <person name="Staub J."/>
            <person name="Kilian A."/>
            <person name="van der Vossen E.A."/>
            <person name="Wu Y."/>
            <person name="Guo J."/>
            <person name="He J."/>
            <person name="Jia Z."/>
            <person name="Ren Y."/>
            <person name="Tian G."/>
            <person name="Lu Y."/>
            <person name="Ruan J."/>
            <person name="Qian W."/>
            <person name="Wang M."/>
            <person name="Huang Q."/>
            <person name="Li B."/>
            <person name="Xuan Z."/>
            <person name="Cao J."/>
            <person name="Asan"/>
            <person name="Wu Z."/>
            <person name="Zhang J."/>
            <person name="Cai Q."/>
            <person name="Bai Y."/>
            <person name="Zhao B."/>
            <person name="Han Y."/>
            <person name="Li Y."/>
            <person name="Li X."/>
            <person name="Wang S."/>
            <person name="Shi Q."/>
            <person name="Liu S."/>
            <person name="Cho W.K."/>
            <person name="Kim J.Y."/>
            <person name="Xu Y."/>
            <person name="Heller-Uszynska K."/>
            <person name="Miao H."/>
            <person name="Cheng Z."/>
            <person name="Zhang S."/>
            <person name="Wu J."/>
            <person name="Yang Y."/>
            <person name="Kang H."/>
            <person name="Li M."/>
            <person name="Liang H."/>
            <person name="Ren X."/>
            <person name="Shi Z."/>
            <person name="Wen M."/>
            <person name="Jian M."/>
            <person name="Yang H."/>
            <person name="Zhang G."/>
            <person name="Yang Z."/>
            <person name="Chen R."/>
            <person name="Liu S."/>
            <person name="Li J."/>
            <person name="Ma L."/>
            <person name="Liu H."/>
            <person name="Zhou Y."/>
            <person name="Zhao J."/>
            <person name="Fang X."/>
            <person name="Li G."/>
            <person name="Fang L."/>
            <person name="Li Y."/>
            <person name="Liu D."/>
            <person name="Zheng H."/>
            <person name="Zhang Y."/>
            <person name="Qin N."/>
            <person name="Li Z."/>
            <person name="Yang G."/>
            <person name="Yang S."/>
            <person name="Bolund L."/>
            <person name="Kristiansen K."/>
            <person name="Zheng H."/>
            <person name="Li S."/>
            <person name="Zhang X."/>
            <person name="Yang H."/>
            <person name="Wang J."/>
            <person name="Sun R."/>
            <person name="Zhang B."/>
            <person name="Jiang S."/>
            <person name="Wang J."/>
            <person name="Du Y."/>
            <person name="Li S."/>
        </authorList>
    </citation>
    <scope>NUCLEOTIDE SEQUENCE [LARGE SCALE GENOMIC DNA]</scope>
    <source>
        <strain evidence="16">cv. 9930</strain>
    </source>
</reference>
<evidence type="ECO:0000256" key="13">
    <source>
        <dbReference type="SAM" id="SignalP"/>
    </source>
</evidence>
<evidence type="ECO:0000256" key="3">
    <source>
        <dbReference type="ARBA" id="ARBA00022723"/>
    </source>
</evidence>
<dbReference type="GO" id="GO:0006508">
    <property type="term" value="P:proteolysis"/>
    <property type="evidence" value="ECO:0007669"/>
    <property type="project" value="UniProtKB-KW"/>
</dbReference>
<reference evidence="15 16" key="4">
    <citation type="journal article" date="2011" name="BMC Genomics">
        <title>RNA-Seq improves annotation of protein-coding genes in the cucumber genome.</title>
        <authorList>
            <person name="Li Z."/>
            <person name="Zhang Z."/>
            <person name="Yan P."/>
            <person name="Huang S."/>
            <person name="Fei Z."/>
            <person name="Lin K."/>
        </authorList>
    </citation>
    <scope>NUCLEOTIDE SEQUENCE [LARGE SCALE GENOMIC DNA]</scope>
    <source>
        <strain evidence="16">cv. 9930</strain>
    </source>
</reference>
<keyword evidence="6 11" id="KW-0862">Zinc</keyword>
<feature type="binding site" evidence="11">
    <location>
        <position position="221"/>
    </location>
    <ligand>
        <name>Zn(2+)</name>
        <dbReference type="ChEBI" id="CHEBI:29105"/>
        <label>1</label>
    </ligand>
</feature>
<feature type="binding site" evidence="11">
    <location>
        <position position="234"/>
    </location>
    <ligand>
        <name>Zn(2+)</name>
        <dbReference type="ChEBI" id="CHEBI:29105"/>
        <label>1</label>
    </ligand>
</feature>
<comment type="cofactor">
    <cofactor evidence="11">
        <name>Zn(2+)</name>
        <dbReference type="ChEBI" id="CHEBI:29105"/>
    </cofactor>
    <text evidence="11">Binds 2 Zn(2+) ions per subunit.</text>
</comment>
<feature type="binding site" evidence="11">
    <location>
        <position position="219"/>
    </location>
    <ligand>
        <name>Zn(2+)</name>
        <dbReference type="ChEBI" id="CHEBI:29105"/>
        <label>1</label>
    </ligand>
</feature>
<dbReference type="InterPro" id="IPR033739">
    <property type="entry name" value="M10A_MMP"/>
</dbReference>
<evidence type="ECO:0000313" key="16">
    <source>
        <dbReference type="Proteomes" id="UP000029981"/>
    </source>
</evidence>
<evidence type="ECO:0000256" key="10">
    <source>
        <dbReference type="PIRSR" id="PIRSR621190-1"/>
    </source>
</evidence>
<dbReference type="AlphaFoldDB" id="A0A0A0M032"/>
<comment type="cofactor">
    <cofactor evidence="11">
        <name>Ca(2+)</name>
        <dbReference type="ChEBI" id="CHEBI:29108"/>
    </cofactor>
    <text evidence="11">Can bind about 5 Ca(2+) ions per subunit.</text>
</comment>
<dbReference type="Proteomes" id="UP000029981">
    <property type="component" value="Chromosome 1"/>
</dbReference>
<dbReference type="Pfam" id="PF01471">
    <property type="entry name" value="PG_binding_1"/>
    <property type="match status" value="1"/>
</dbReference>
<evidence type="ECO:0000256" key="4">
    <source>
        <dbReference type="ARBA" id="ARBA00022729"/>
    </source>
</evidence>
<feature type="signal peptide" evidence="13">
    <location>
        <begin position="1"/>
        <end position="20"/>
    </location>
</feature>
<dbReference type="GO" id="GO:0030198">
    <property type="term" value="P:extracellular matrix organization"/>
    <property type="evidence" value="ECO:0000318"/>
    <property type="project" value="GO_Central"/>
</dbReference>
<evidence type="ECO:0000313" key="15">
    <source>
        <dbReference type="EMBL" id="KGN66654.1"/>
    </source>
</evidence>
<dbReference type="GO" id="GO:0004222">
    <property type="term" value="F:metalloendopeptidase activity"/>
    <property type="evidence" value="ECO:0000318"/>
    <property type="project" value="GO_Central"/>
</dbReference>
<comment type="similarity">
    <text evidence="1">Belongs to the peptidase M10A family. Matrix metalloproteinases (MMPs) subfamily.</text>
</comment>
<dbReference type="eggNOG" id="KOG1565">
    <property type="taxonomic scope" value="Eukaryota"/>
</dbReference>
<keyword evidence="8" id="KW-0865">Zymogen</keyword>
<evidence type="ECO:0000259" key="14">
    <source>
        <dbReference type="SMART" id="SM00235"/>
    </source>
</evidence>
<dbReference type="SMART" id="SM00235">
    <property type="entry name" value="ZnMc"/>
    <property type="match status" value="1"/>
</dbReference>
<reference evidence="15 16" key="2">
    <citation type="journal article" date="2009" name="PLoS ONE">
        <title>An integrated genetic and cytogenetic map of the cucumber genome.</title>
        <authorList>
            <person name="Ren Y."/>
            <person name="Zhang Z."/>
            <person name="Liu J."/>
            <person name="Staub J.E."/>
            <person name="Han Y."/>
            <person name="Cheng Z."/>
            <person name="Li X."/>
            <person name="Lu J."/>
            <person name="Miao H."/>
            <person name="Kang H."/>
            <person name="Xie B."/>
            <person name="Gu X."/>
            <person name="Wang X."/>
            <person name="Du Y."/>
            <person name="Jin W."/>
            <person name="Huang S."/>
        </authorList>
    </citation>
    <scope>NUCLEOTIDE SEQUENCE [LARGE SCALE GENOMIC DNA]</scope>
    <source>
        <strain evidence="16">cv. 9930</strain>
    </source>
</reference>
<dbReference type="KEGG" id="csv:101205423"/>
<dbReference type="EMBL" id="CM002922">
    <property type="protein sequence ID" value="KGN66654.1"/>
    <property type="molecule type" value="Genomic_DNA"/>
</dbReference>
<dbReference type="OMA" id="WATATHY"/>
<evidence type="ECO:0000256" key="8">
    <source>
        <dbReference type="ARBA" id="ARBA00023145"/>
    </source>
</evidence>
<sequence length="315" mass="35302">MGSKPLAILLFISILPLCFSLPLRQVSRLSFLNDLQGSKKGDNVKGISKLKNFFRRYGYLNHQINVTGHLIDHDADDTFDDRFESAVKTYQQYFHLNSTGSLNAETLSQLATPRCGNPDILNEATGRMLLENNNNDSSHDHYHQLSHAVPHYSFFPGRPRWPPTKYHLTYEFLPNTHADAKAPVTRAFATWARHTHFKFSLATNSRRADLKIGFYRGNHGDGYPFDGSGGTLAHAFTPTDGRVHFDSTEKWVVGAVRGRFDLETVALHEIGHLLGLGHSRVKNAIMYPTIESGSTKGLNADDIEGIEVLYNVPLP</sequence>
<feature type="binding site" evidence="11">
    <location>
        <position position="278"/>
    </location>
    <ligand>
        <name>Zn(2+)</name>
        <dbReference type="ChEBI" id="CHEBI:29105"/>
        <label>2</label>
        <note>catalytic</note>
    </ligand>
</feature>
<dbReference type="PRINTS" id="PR00138">
    <property type="entry name" value="MATRIXIN"/>
</dbReference>
<keyword evidence="5" id="KW-0378">Hydrolase</keyword>
<feature type="binding site" evidence="11">
    <location>
        <position position="244"/>
    </location>
    <ligand>
        <name>Zn(2+)</name>
        <dbReference type="ChEBI" id="CHEBI:29105"/>
        <label>1</label>
    </ligand>
</feature>
<dbReference type="InterPro" id="IPR001818">
    <property type="entry name" value="Pept_M10_metallopeptidase"/>
</dbReference>
<dbReference type="Pfam" id="PF00413">
    <property type="entry name" value="Peptidase_M10"/>
    <property type="match status" value="1"/>
</dbReference>
<evidence type="ECO:0000256" key="5">
    <source>
        <dbReference type="ARBA" id="ARBA00022801"/>
    </source>
</evidence>
<dbReference type="PANTHER" id="PTHR10201">
    <property type="entry name" value="MATRIX METALLOPROTEINASE"/>
    <property type="match status" value="1"/>
</dbReference>
<feature type="binding site" evidence="11">
    <location>
        <position position="286"/>
    </location>
    <ligand>
        <name>Zn(2+)</name>
        <dbReference type="ChEBI" id="CHEBI:29105"/>
        <label>2</label>
        <note>catalytic</note>
    </ligand>
</feature>
<protein>
    <recommendedName>
        <fullName evidence="14">Peptidase metallopeptidase domain-containing protein</fullName>
    </recommendedName>
</protein>
<keyword evidence="9" id="KW-0325">Glycoprotein</keyword>
<dbReference type="SUPFAM" id="SSF55486">
    <property type="entry name" value="Metalloproteases ('zincins'), catalytic domain"/>
    <property type="match status" value="1"/>
</dbReference>
<evidence type="ECO:0000256" key="2">
    <source>
        <dbReference type="ARBA" id="ARBA00022670"/>
    </source>
</evidence>
<feature type="binding site" evidence="11">
    <location>
        <position position="227"/>
    </location>
    <ligand>
        <name>Ca(2+)</name>
        <dbReference type="ChEBI" id="CHEBI:29108"/>
        <label>3</label>
    </ligand>
</feature>
<feature type="binding site" evidence="11">
    <location>
        <position position="272"/>
    </location>
    <ligand>
        <name>Zn(2+)</name>
        <dbReference type="ChEBI" id="CHEBI:29105"/>
        <label>2</label>
        <note>catalytic</note>
    </ligand>
</feature>
<dbReference type="GO" id="GO:0031012">
    <property type="term" value="C:extracellular matrix"/>
    <property type="evidence" value="ECO:0007669"/>
    <property type="project" value="InterPro"/>
</dbReference>
<feature type="chain" id="PRO_5001973271" description="Peptidase metallopeptidase domain-containing protein" evidence="13">
    <location>
        <begin position="21"/>
        <end position="315"/>
    </location>
</feature>
<dbReference type="OrthoDB" id="406838at2759"/>
<feature type="binding site" description="in inhibited form" evidence="11">
    <location>
        <position position="115"/>
    </location>
    <ligand>
        <name>Zn(2+)</name>
        <dbReference type="ChEBI" id="CHEBI:29105"/>
        <label>2</label>
        <note>catalytic</note>
    </ligand>
</feature>
<dbReference type="PANTHER" id="PTHR10201:SF213">
    <property type="entry name" value="METALLOENDOPROTEINASE 2-MMP-LIKE"/>
    <property type="match status" value="1"/>
</dbReference>
<dbReference type="PROSITE" id="PS00546">
    <property type="entry name" value="CYSTEINE_SWITCH"/>
    <property type="match status" value="1"/>
</dbReference>
<keyword evidence="11" id="KW-0106">Calcium</keyword>
<dbReference type="FunFam" id="3.40.390.10:FF:000018">
    <property type="entry name" value="Metalloendoproteinase 1"/>
    <property type="match status" value="1"/>
</dbReference>
<dbReference type="GO" id="GO:0030574">
    <property type="term" value="P:collagen catabolic process"/>
    <property type="evidence" value="ECO:0000318"/>
    <property type="project" value="GO_Central"/>
</dbReference>
<feature type="short sequence motif" description="Cysteine switch" evidence="12">
    <location>
        <begin position="113"/>
        <end position="149"/>
    </location>
</feature>
<dbReference type="InterPro" id="IPR006026">
    <property type="entry name" value="Peptidase_Metallo"/>
</dbReference>
<dbReference type="Gene3D" id="3.40.390.10">
    <property type="entry name" value="Collagenase (Catalytic Domain)"/>
    <property type="match status" value="1"/>
</dbReference>
<dbReference type="InterPro" id="IPR021158">
    <property type="entry name" value="Pept_M10A_Zn_BS"/>
</dbReference>
<keyword evidence="4 13" id="KW-0732">Signal</keyword>
<feature type="binding site" evidence="11">
    <location>
        <position position="226"/>
    </location>
    <ligand>
        <name>Ca(2+)</name>
        <dbReference type="ChEBI" id="CHEBI:29108"/>
        <label>3</label>
    </ligand>
</feature>
<evidence type="ECO:0000256" key="1">
    <source>
        <dbReference type="ARBA" id="ARBA00009614"/>
    </source>
</evidence>
<proteinExistence type="inferred from homology"/>
<feature type="binding site" evidence="11">
    <location>
        <position position="268"/>
    </location>
    <ligand>
        <name>Zn(2+)</name>
        <dbReference type="ChEBI" id="CHEBI:29105"/>
        <label>2</label>
        <note>catalytic</note>
    </ligand>
</feature>
<dbReference type="MEROPS" id="M10.A01"/>
<evidence type="ECO:0000256" key="12">
    <source>
        <dbReference type="PIRSR" id="PIRSR621190-5"/>
    </source>
</evidence>
<evidence type="ECO:0000256" key="11">
    <source>
        <dbReference type="PIRSR" id="PIRSR621190-2"/>
    </source>
</evidence>
<feature type="binding site" evidence="11">
    <location>
        <position position="246"/>
    </location>
    <ligand>
        <name>Ca(2+)</name>
        <dbReference type="ChEBI" id="CHEBI:29108"/>
        <label>3</label>
    </ligand>
</feature>
<name>A0A0A0M032_CUCSA</name>
<keyword evidence="7" id="KW-0482">Metalloprotease</keyword>
<organism evidence="15 16">
    <name type="scientific">Cucumis sativus</name>
    <name type="common">Cucumber</name>
    <dbReference type="NCBI Taxonomy" id="3659"/>
    <lineage>
        <taxon>Eukaryota</taxon>
        <taxon>Viridiplantae</taxon>
        <taxon>Streptophyta</taxon>
        <taxon>Embryophyta</taxon>
        <taxon>Tracheophyta</taxon>
        <taxon>Spermatophyta</taxon>
        <taxon>Magnoliopsida</taxon>
        <taxon>eudicotyledons</taxon>
        <taxon>Gunneridae</taxon>
        <taxon>Pentapetalae</taxon>
        <taxon>rosids</taxon>
        <taxon>fabids</taxon>
        <taxon>Cucurbitales</taxon>
        <taxon>Cucurbitaceae</taxon>
        <taxon>Benincaseae</taxon>
        <taxon>Cucumis</taxon>
    </lineage>
</organism>
<keyword evidence="2" id="KW-0645">Protease</keyword>
<keyword evidence="3 11" id="KW-0479">Metal-binding</keyword>
<feature type="binding site" evidence="11">
    <location>
        <position position="249"/>
    </location>
    <ligand>
        <name>Ca(2+)</name>
        <dbReference type="ChEBI" id="CHEBI:29108"/>
        <label>3</label>
    </ligand>
</feature>
<reference evidence="15 16" key="3">
    <citation type="journal article" date="2010" name="BMC Genomics">
        <title>Transcriptome sequencing and comparative analysis of cucumber flowers with different sex types.</title>
        <authorList>
            <person name="Guo S."/>
            <person name="Zheng Y."/>
            <person name="Joung J.G."/>
            <person name="Liu S."/>
            <person name="Zhang Z."/>
            <person name="Crasta O.R."/>
            <person name="Sobral B.W."/>
            <person name="Xu Y."/>
            <person name="Huang S."/>
            <person name="Fei Z."/>
        </authorList>
    </citation>
    <scope>NUCLEOTIDE SEQUENCE [LARGE SCALE GENOMIC DNA]</scope>
    <source>
        <strain evidence="16">cv. 9930</strain>
    </source>
</reference>
<keyword evidence="16" id="KW-1185">Reference proteome</keyword>
<evidence type="ECO:0000256" key="9">
    <source>
        <dbReference type="ARBA" id="ARBA00023180"/>
    </source>
</evidence>
<dbReference type="GO" id="GO:0008270">
    <property type="term" value="F:zinc ion binding"/>
    <property type="evidence" value="ECO:0007669"/>
    <property type="project" value="InterPro"/>
</dbReference>
<dbReference type="InterPro" id="IPR002477">
    <property type="entry name" value="Peptidoglycan-bd-like"/>
</dbReference>
<dbReference type="InterPro" id="IPR024079">
    <property type="entry name" value="MetalloPept_cat_dom_sf"/>
</dbReference>
<dbReference type="InterPro" id="IPR021190">
    <property type="entry name" value="Pept_M10A"/>
</dbReference>
<dbReference type="Gramene" id="KGN66654">
    <property type="protein sequence ID" value="KGN66654"/>
    <property type="gene ID" value="Csa_1G654840"/>
</dbReference>
<feature type="binding site" evidence="11">
    <location>
        <position position="249"/>
    </location>
    <ligand>
        <name>Ca(2+)</name>
        <dbReference type="ChEBI" id="CHEBI:29108"/>
        <label>1</label>
    </ligand>
</feature>
<feature type="active site" evidence="10">
    <location>
        <position position="269"/>
    </location>
</feature>
<feature type="binding site" evidence="11">
    <location>
        <position position="209"/>
    </location>
    <ligand>
        <name>Ca(2+)</name>
        <dbReference type="ChEBI" id="CHEBI:29108"/>
        <label>2</label>
    </ligand>
</feature>
<dbReference type="SUPFAM" id="SSF47090">
    <property type="entry name" value="PGBD-like"/>
    <property type="match status" value="1"/>
</dbReference>
<feature type="domain" description="Peptidase metallopeptidase" evidence="14">
    <location>
        <begin position="157"/>
        <end position="312"/>
    </location>
</feature>
<accession>A0A0A0M032</accession>
<gene>
    <name evidence="15" type="ORF">Csa_1G654840</name>
</gene>
<evidence type="ECO:0000256" key="7">
    <source>
        <dbReference type="ARBA" id="ARBA00023049"/>
    </source>
</evidence>
<evidence type="ECO:0000256" key="6">
    <source>
        <dbReference type="ARBA" id="ARBA00022833"/>
    </source>
</evidence>